<evidence type="ECO:0000256" key="12">
    <source>
        <dbReference type="ARBA" id="ARBA00029354"/>
    </source>
</evidence>
<dbReference type="PRINTS" id="PR00696">
    <property type="entry name" value="RSOLVASERUVC"/>
</dbReference>
<reference evidence="15 16" key="1">
    <citation type="submission" date="2020-05" db="EMBL/GenBank/DDBJ databases">
        <title>Draft genome sequence of Desulfovibrio psychrotolerans JS1T.</title>
        <authorList>
            <person name="Ueno A."/>
            <person name="Tamazawa S."/>
            <person name="Tamamura S."/>
            <person name="Murakami T."/>
            <person name="Kiyama T."/>
            <person name="Inomata H."/>
            <person name="Amano Y."/>
            <person name="Miyakawa K."/>
            <person name="Tamaki H."/>
            <person name="Naganuma T."/>
            <person name="Kaneko K."/>
        </authorList>
    </citation>
    <scope>NUCLEOTIDE SEQUENCE [LARGE SCALE GENOMIC DNA]</scope>
    <source>
        <strain evidence="15 16">JS1</strain>
    </source>
</reference>
<keyword evidence="9 13" id="KW-0238">DNA-binding</keyword>
<dbReference type="GO" id="GO:0006281">
    <property type="term" value="P:DNA repair"/>
    <property type="evidence" value="ECO:0007669"/>
    <property type="project" value="UniProtKB-UniRule"/>
</dbReference>
<keyword evidence="3 13" id="KW-0540">Nuclease</keyword>
<comment type="caution">
    <text evidence="15">The sequence shown here is derived from an EMBL/GenBank/DDBJ whole genome shotgun (WGS) entry which is preliminary data.</text>
</comment>
<dbReference type="PROSITE" id="PS01321">
    <property type="entry name" value="RUVC"/>
    <property type="match status" value="1"/>
</dbReference>
<proteinExistence type="inferred from homology"/>
<dbReference type="SUPFAM" id="SSF53098">
    <property type="entry name" value="Ribonuclease H-like"/>
    <property type="match status" value="1"/>
</dbReference>
<dbReference type="InterPro" id="IPR036397">
    <property type="entry name" value="RNaseH_sf"/>
</dbReference>
<evidence type="ECO:0000256" key="3">
    <source>
        <dbReference type="ARBA" id="ARBA00022722"/>
    </source>
</evidence>
<dbReference type="RefSeq" id="WP_174410009.1">
    <property type="nucleotide sequence ID" value="NZ_BLVP01000008.1"/>
</dbReference>
<evidence type="ECO:0000256" key="7">
    <source>
        <dbReference type="ARBA" id="ARBA00022801"/>
    </source>
</evidence>
<evidence type="ECO:0000256" key="10">
    <source>
        <dbReference type="ARBA" id="ARBA00023172"/>
    </source>
</evidence>
<dbReference type="GO" id="GO:0048476">
    <property type="term" value="C:Holliday junction resolvase complex"/>
    <property type="evidence" value="ECO:0007669"/>
    <property type="project" value="UniProtKB-UniRule"/>
</dbReference>
<evidence type="ECO:0000256" key="5">
    <source>
        <dbReference type="ARBA" id="ARBA00022759"/>
    </source>
</evidence>
<evidence type="ECO:0000256" key="8">
    <source>
        <dbReference type="ARBA" id="ARBA00022842"/>
    </source>
</evidence>
<dbReference type="GO" id="GO:0000287">
    <property type="term" value="F:magnesium ion binding"/>
    <property type="evidence" value="ECO:0007669"/>
    <property type="project" value="UniProtKB-UniRule"/>
</dbReference>
<comment type="subcellular location">
    <subcellularLocation>
        <location evidence="13">Cytoplasm</location>
    </subcellularLocation>
</comment>
<dbReference type="InterPro" id="IPR002176">
    <property type="entry name" value="X-over_junc_endoDNase_RuvC"/>
</dbReference>
<feature type="binding site" evidence="13">
    <location>
        <position position="11"/>
    </location>
    <ligand>
        <name>Mg(2+)</name>
        <dbReference type="ChEBI" id="CHEBI:18420"/>
        <label>1</label>
    </ligand>
</feature>
<dbReference type="InterPro" id="IPR012337">
    <property type="entry name" value="RNaseH-like_sf"/>
</dbReference>
<evidence type="ECO:0000256" key="2">
    <source>
        <dbReference type="ARBA" id="ARBA00022490"/>
    </source>
</evidence>
<dbReference type="Pfam" id="PF02075">
    <property type="entry name" value="RuvC"/>
    <property type="match status" value="1"/>
</dbReference>
<comment type="catalytic activity">
    <reaction evidence="12 13">
        <text>Endonucleolytic cleavage at a junction such as a reciprocal single-stranded crossover between two homologous DNA duplexes (Holliday junction).</text>
        <dbReference type="EC" id="3.1.21.10"/>
    </reaction>
</comment>
<keyword evidence="5 13" id="KW-0255">Endonuclease</keyword>
<keyword evidence="16" id="KW-1185">Reference proteome</keyword>
<dbReference type="GO" id="GO:0008821">
    <property type="term" value="F:crossover junction DNA endonuclease activity"/>
    <property type="evidence" value="ECO:0007669"/>
    <property type="project" value="UniProtKB-UniRule"/>
</dbReference>
<evidence type="ECO:0000256" key="9">
    <source>
        <dbReference type="ARBA" id="ARBA00023125"/>
    </source>
</evidence>
<dbReference type="Gene3D" id="3.30.420.10">
    <property type="entry name" value="Ribonuclease H-like superfamily/Ribonuclease H"/>
    <property type="match status" value="1"/>
</dbReference>
<dbReference type="CDD" id="cd16962">
    <property type="entry name" value="RuvC"/>
    <property type="match status" value="1"/>
</dbReference>
<feature type="binding site" evidence="13">
    <location>
        <position position="70"/>
    </location>
    <ligand>
        <name>Mg(2+)</name>
        <dbReference type="ChEBI" id="CHEBI:18420"/>
        <label>2</label>
    </ligand>
</feature>
<gene>
    <name evidence="13 15" type="primary">ruvC</name>
    <name evidence="15" type="ORF">DSM19430T_20920</name>
</gene>
<evidence type="ECO:0000256" key="1">
    <source>
        <dbReference type="ARBA" id="ARBA00009518"/>
    </source>
</evidence>
<dbReference type="GO" id="GO:0003677">
    <property type="term" value="F:DNA binding"/>
    <property type="evidence" value="ECO:0007669"/>
    <property type="project" value="UniProtKB-KW"/>
</dbReference>
<keyword evidence="4 13" id="KW-0479">Metal-binding</keyword>
<dbReference type="InterPro" id="IPR020563">
    <property type="entry name" value="X-over_junc_endoDNase_Mg_BS"/>
</dbReference>
<dbReference type="PANTHER" id="PTHR30194:SF3">
    <property type="entry name" value="CROSSOVER JUNCTION ENDODEOXYRIBONUCLEASE RUVC"/>
    <property type="match status" value="1"/>
</dbReference>
<comment type="cofactor">
    <cofactor evidence="13">
        <name>Mg(2+)</name>
        <dbReference type="ChEBI" id="CHEBI:18420"/>
    </cofactor>
    <text evidence="13">Binds 2 Mg(2+) ion per subunit.</text>
</comment>
<evidence type="ECO:0000256" key="13">
    <source>
        <dbReference type="HAMAP-Rule" id="MF_00034"/>
    </source>
</evidence>
<dbReference type="EC" id="3.1.21.10" evidence="13 14"/>
<keyword evidence="6 13" id="KW-0227">DNA damage</keyword>
<dbReference type="PANTHER" id="PTHR30194">
    <property type="entry name" value="CROSSOVER JUNCTION ENDODEOXYRIBONUCLEASE RUVC"/>
    <property type="match status" value="1"/>
</dbReference>
<dbReference type="GO" id="GO:0005737">
    <property type="term" value="C:cytoplasm"/>
    <property type="evidence" value="ECO:0007669"/>
    <property type="project" value="UniProtKB-SubCell"/>
</dbReference>
<evidence type="ECO:0000313" key="16">
    <source>
        <dbReference type="Proteomes" id="UP000503820"/>
    </source>
</evidence>
<dbReference type="HAMAP" id="MF_00034">
    <property type="entry name" value="RuvC"/>
    <property type="match status" value="1"/>
</dbReference>
<keyword evidence="10 13" id="KW-0233">DNA recombination</keyword>
<dbReference type="EMBL" id="BLVP01000008">
    <property type="protein sequence ID" value="GFM37408.1"/>
    <property type="molecule type" value="Genomic_DNA"/>
</dbReference>
<name>A0A7J0BUR9_9BACT</name>
<evidence type="ECO:0000313" key="15">
    <source>
        <dbReference type="EMBL" id="GFM37408.1"/>
    </source>
</evidence>
<keyword evidence="8 13" id="KW-0460">Magnesium</keyword>
<feature type="active site" evidence="13">
    <location>
        <position position="70"/>
    </location>
</feature>
<evidence type="ECO:0000256" key="4">
    <source>
        <dbReference type="ARBA" id="ARBA00022723"/>
    </source>
</evidence>
<dbReference type="NCBIfam" id="TIGR00228">
    <property type="entry name" value="ruvC"/>
    <property type="match status" value="1"/>
</dbReference>
<evidence type="ECO:0000256" key="11">
    <source>
        <dbReference type="ARBA" id="ARBA00023204"/>
    </source>
</evidence>
<accession>A0A7J0BUR9</accession>
<protein>
    <recommendedName>
        <fullName evidence="13 14">Crossover junction endodeoxyribonuclease RuvC</fullName>
        <ecNumber evidence="13 14">3.1.21.10</ecNumber>
    </recommendedName>
    <alternativeName>
        <fullName evidence="13">Holliday junction nuclease RuvC</fullName>
    </alternativeName>
    <alternativeName>
        <fullName evidence="13">Holliday junction resolvase RuvC</fullName>
    </alternativeName>
</protein>
<dbReference type="FunFam" id="3.30.420.10:FF:000002">
    <property type="entry name" value="Crossover junction endodeoxyribonuclease RuvC"/>
    <property type="match status" value="1"/>
</dbReference>
<comment type="subunit">
    <text evidence="13">Homodimer which binds Holliday junction (HJ) DNA. The HJ becomes 2-fold symmetrical on binding to RuvC with unstacked arms; it has a different conformation from HJ DNA in complex with RuvA. In the full resolvosome a probable DNA-RuvA(4)-RuvB(12)-RuvC(2) complex forms which resolves the HJ.</text>
</comment>
<dbReference type="GO" id="GO:0006310">
    <property type="term" value="P:DNA recombination"/>
    <property type="evidence" value="ECO:0007669"/>
    <property type="project" value="UniProtKB-UniRule"/>
</dbReference>
<comment type="similarity">
    <text evidence="1 13">Belongs to the RuvC family.</text>
</comment>
<dbReference type="Proteomes" id="UP000503820">
    <property type="component" value="Unassembled WGS sequence"/>
</dbReference>
<comment type="function">
    <text evidence="13">The RuvA-RuvB-RuvC complex processes Holliday junction (HJ) DNA during genetic recombination and DNA repair. Endonuclease that resolves HJ intermediates. Cleaves cruciform DNA by making single-stranded nicks across the HJ at symmetrical positions within the homologous arms, yielding a 5'-phosphate and a 3'-hydroxyl group; requires a central core of homology in the junction. The consensus cleavage sequence is 5'-(A/T)TT(C/G)-3'. Cleavage occurs on the 3'-side of the TT dinucleotide at the point of strand exchange. HJ branch migration catalyzed by RuvA-RuvB allows RuvC to scan DNA until it finds its consensus sequence, where it cleaves and resolves the cruciform DNA.</text>
</comment>
<feature type="active site" evidence="13">
    <location>
        <position position="143"/>
    </location>
</feature>
<sequence>MTQDCTVLGIDPGSRITGWGVVREVSGVVTLVDCGTVRTAEPDMARRMGIIFRGVTDVITALRPDEAAVEEVFTARNPASALKLGQARGAALAACAVQDIAVHGYEPTKVKQAIVGVGRAEKQQVAFMVATILGVKKPSWAVDASDALAVALCHLTMRRYNRLARLNGGRL</sequence>
<evidence type="ECO:0000256" key="6">
    <source>
        <dbReference type="ARBA" id="ARBA00022763"/>
    </source>
</evidence>
<keyword evidence="2 13" id="KW-0963">Cytoplasm</keyword>
<evidence type="ECO:0000256" key="14">
    <source>
        <dbReference type="NCBIfam" id="TIGR00228"/>
    </source>
</evidence>
<keyword evidence="7 13" id="KW-0378">Hydrolase</keyword>
<feature type="binding site" evidence="13">
    <location>
        <position position="143"/>
    </location>
    <ligand>
        <name>Mg(2+)</name>
        <dbReference type="ChEBI" id="CHEBI:18420"/>
        <label>1</label>
    </ligand>
</feature>
<organism evidence="15 16">
    <name type="scientific">Desulfovibrio psychrotolerans</name>
    <dbReference type="NCBI Taxonomy" id="415242"/>
    <lineage>
        <taxon>Bacteria</taxon>
        <taxon>Pseudomonadati</taxon>
        <taxon>Thermodesulfobacteriota</taxon>
        <taxon>Desulfovibrionia</taxon>
        <taxon>Desulfovibrionales</taxon>
        <taxon>Desulfovibrionaceae</taxon>
        <taxon>Desulfovibrio</taxon>
    </lineage>
</organism>
<feature type="active site" evidence="13">
    <location>
        <position position="11"/>
    </location>
</feature>
<keyword evidence="11 13" id="KW-0234">DNA repair</keyword>
<dbReference type="AlphaFoldDB" id="A0A7J0BUR9"/>